<reference evidence="5" key="1">
    <citation type="submission" date="2020-12" db="EMBL/GenBank/DDBJ databases">
        <title>Marinomonas arctica sp. nov., a psychrotolerant bacterium isolated from the Arctic.</title>
        <authorList>
            <person name="Zhang Y."/>
        </authorList>
    </citation>
    <scope>NUCLEOTIDE SEQUENCE</scope>
    <source>
        <strain evidence="5">C1424</strain>
    </source>
</reference>
<keyword evidence="6" id="KW-1185">Reference proteome</keyword>
<evidence type="ECO:0000313" key="6">
    <source>
        <dbReference type="Proteomes" id="UP000628710"/>
    </source>
</evidence>
<keyword evidence="3" id="KW-0472">Membrane</keyword>
<feature type="domain" description="Teneurin-like YD-shell" evidence="4">
    <location>
        <begin position="1107"/>
        <end position="1184"/>
    </location>
</feature>
<dbReference type="Proteomes" id="UP000628710">
    <property type="component" value="Unassembled WGS sequence"/>
</dbReference>
<accession>A0A934JSD2</accession>
<feature type="non-terminal residue" evidence="5">
    <location>
        <position position="1"/>
    </location>
</feature>
<dbReference type="PANTHER" id="PTHR32305:SF15">
    <property type="entry name" value="PROTEIN RHSA-RELATED"/>
    <property type="match status" value="1"/>
</dbReference>
<evidence type="ECO:0000259" key="4">
    <source>
        <dbReference type="Pfam" id="PF25023"/>
    </source>
</evidence>
<dbReference type="InterPro" id="IPR006530">
    <property type="entry name" value="YD"/>
</dbReference>
<dbReference type="RefSeq" id="WP_199467616.1">
    <property type="nucleotide sequence ID" value="NZ_JAEMNX010000006.1"/>
</dbReference>
<evidence type="ECO:0000256" key="2">
    <source>
        <dbReference type="SAM" id="MobiDB-lite"/>
    </source>
</evidence>
<dbReference type="InterPro" id="IPR024079">
    <property type="entry name" value="MetalloPept_cat_dom_sf"/>
</dbReference>
<dbReference type="InterPro" id="IPR022385">
    <property type="entry name" value="Rhs_assc_core"/>
</dbReference>
<dbReference type="Gene3D" id="3.40.390.10">
    <property type="entry name" value="Collagenase (Catalytic Domain)"/>
    <property type="match status" value="1"/>
</dbReference>
<dbReference type="GO" id="GO:0008237">
    <property type="term" value="F:metallopeptidase activity"/>
    <property type="evidence" value="ECO:0007669"/>
    <property type="project" value="InterPro"/>
</dbReference>
<dbReference type="InterPro" id="IPR056823">
    <property type="entry name" value="TEN-like_YD-shell"/>
</dbReference>
<dbReference type="Gene3D" id="2.180.10.10">
    <property type="entry name" value="RHS repeat-associated core"/>
    <property type="match status" value="3"/>
</dbReference>
<keyword evidence="3" id="KW-0812">Transmembrane</keyword>
<dbReference type="InterPro" id="IPR031325">
    <property type="entry name" value="RHS_repeat"/>
</dbReference>
<evidence type="ECO:0000313" key="5">
    <source>
        <dbReference type="EMBL" id="MBJ7537467.1"/>
    </source>
</evidence>
<dbReference type="NCBIfam" id="TIGR01643">
    <property type="entry name" value="YD_repeat_2x"/>
    <property type="match status" value="3"/>
</dbReference>
<evidence type="ECO:0000256" key="1">
    <source>
        <dbReference type="ARBA" id="ARBA00022737"/>
    </source>
</evidence>
<feature type="region of interest" description="Disordered" evidence="2">
    <location>
        <begin position="1430"/>
        <end position="1449"/>
    </location>
</feature>
<keyword evidence="3" id="KW-1133">Transmembrane helix</keyword>
<feature type="transmembrane region" description="Helical" evidence="3">
    <location>
        <begin position="1213"/>
        <end position="1246"/>
    </location>
</feature>
<comment type="caution">
    <text evidence="5">The sequence shown here is derived from an EMBL/GenBank/DDBJ whole genome shotgun (WGS) entry which is preliminary data.</text>
</comment>
<feature type="transmembrane region" description="Helical" evidence="3">
    <location>
        <begin position="1252"/>
        <end position="1270"/>
    </location>
</feature>
<dbReference type="Pfam" id="PF25023">
    <property type="entry name" value="TEN_YD-shell"/>
    <property type="match status" value="1"/>
</dbReference>
<gene>
    <name evidence="5" type="ORF">I8J31_07190</name>
</gene>
<sequence length="1485" mass="163990">DAINDDHSDTIDTGCYQFTYQYEEAIADFDRGWQGFKRLVITDEQHNTETTQTHSVSYPLTGRLLNKTTREADSQRLMGIEEYAYHSCQRGVTGAYDGHCENLPNGAHRVFLDDKLQHHYTMGTANYTLMTRNGYFQPHLSNGQPITVTYDGDAQRAAGDGAYTRCYQFADATDDQWWKRSFATYIKQTAWHGGNCFTAASGWDSTKDLNWQYFRFDERMNVTSKGVYLDKTTSTDSSGHWLGTYSTYDEYGNVLTQTQMTGLVTLLTYDATHTFVTQQKSIGAGLTLTSTFEHDAGTGLRILETSPQGFQSKSILDEFGRVIEIQQTGPDDTSLVTMATMTYQKSPTQTDRIEVITRHRKDWNNDVVSSWPASTKLYDGMGTAFEAYKPGDSWQYTITGDKTYNHKGQVNKAYFAYLGNSSADRGAYNQYTYDEHGRLTRVESSFDGQATEYDYNLHDDRAIIKKMESPTGGGQVSYKTQHNTRGKVIAQTGPSSGITRYEYDPLNRVTKITDPLAQQRLFTYNSLGQKLSDSSAETGTMTYAYDSYGRLSSQTDATGRTVRRTYDARSRIIKQVAQYENDTTETTYSYQDTPKLSISLFGRLAGTSVTTNGQVVVQNAYRYTLKGLKTMHFYTVNVDGSGGIGGDAQDIHLIEFSYDAMDQLASLTYPDGSVATFNHGQAGNNLLTSVDYAYAVNSTENNIQDILVNYQNFHVNGKAKSVTYGNGIIETRVFDDIGRLLESEVANASSPLLQRSYTWNRANKLTAVTDLNNAGLDQDFTYDHSGHLVQASGAYGDITISNDVAGNRTAYNDQTYGYDTGKKHQLLTVTNADGSKVERRYDDAGYLSSKTSAAGHFDYHWDGNGNLISVTRGTGSAAVTVNEFAYNESNNRVIKRDYTNGALVRTTHYLPGLYEVVVDEATGNKSYTNYLAGVAARTETVNRTQGLAYNTVEDRIMLHTGMAYASVMPTSLAQLDQWFTGVGLILTHNNLGARIIATLLWVSLVSGLFIYLVLQLLRSAGKDSVLGQFRHACLIRLVAYGWLSRTRARHWDTPLQRDWYQAPSLSRFCLVGVMCLCTLGNVFTPAYAALTAGTNGAGVPVEGQFQYFHRDQVASTSMVTNAGGGVLSKVEYTPFGKMVENQSSGMDNYRAKFAGKERDSGTGLSYFGHRYYDADIGRFISPDPAAQYHSPYLYGADDPLTMVDPNGEWSWKAFAIGVLVVVAIVAVTVATAGVGTAAAVAAGTAFFTTSQVALGAGVAVVAVGLGASMVESSSSSLGAKVPFVGPIDESAHGTKGMPLSKEQQDDAWFKKKTQAIARLEKLLTYVRHAKQDDETYGYEFLRRYFGNDYRDGKVNLKQIEYSVRGAIAKLKSDNTKYTVVPLRDGRSAQVDSRDLSLIKFDPEVFSSPEIADKVLTRLIIHEAIHLVSNGNGNGMHPDEGGPEDSNEFYDKDAYKKSEGGIGAYNAENYACAALSWTPQKFDCGV</sequence>
<evidence type="ECO:0000256" key="3">
    <source>
        <dbReference type="SAM" id="Phobius"/>
    </source>
</evidence>
<protein>
    <submittedName>
        <fullName evidence="5">RHS repeat-associated core domain-containing protein</fullName>
    </submittedName>
</protein>
<dbReference type="PANTHER" id="PTHR32305">
    <property type="match status" value="1"/>
</dbReference>
<proteinExistence type="predicted"/>
<keyword evidence="1" id="KW-0677">Repeat</keyword>
<organism evidence="5 6">
    <name type="scientific">Marinomonas transparens</name>
    <dbReference type="NCBI Taxonomy" id="2795388"/>
    <lineage>
        <taxon>Bacteria</taxon>
        <taxon>Pseudomonadati</taxon>
        <taxon>Pseudomonadota</taxon>
        <taxon>Gammaproteobacteria</taxon>
        <taxon>Oceanospirillales</taxon>
        <taxon>Oceanospirillaceae</taxon>
        <taxon>Marinomonas</taxon>
    </lineage>
</organism>
<dbReference type="Pfam" id="PF05593">
    <property type="entry name" value="RHS_repeat"/>
    <property type="match status" value="2"/>
</dbReference>
<dbReference type="InterPro" id="IPR050708">
    <property type="entry name" value="T6SS_VgrG/RHS"/>
</dbReference>
<name>A0A934JSD2_9GAMM</name>
<dbReference type="NCBIfam" id="TIGR03696">
    <property type="entry name" value="Rhs_assc_core"/>
    <property type="match status" value="1"/>
</dbReference>
<feature type="transmembrane region" description="Helical" evidence="3">
    <location>
        <begin position="995"/>
        <end position="1014"/>
    </location>
</feature>
<dbReference type="EMBL" id="JAEMNX010000006">
    <property type="protein sequence ID" value="MBJ7537467.1"/>
    <property type="molecule type" value="Genomic_DNA"/>
</dbReference>